<dbReference type="EMBL" id="SRLO01001626">
    <property type="protein sequence ID" value="TNN36379.1"/>
    <property type="molecule type" value="Genomic_DNA"/>
</dbReference>
<gene>
    <name evidence="2" type="ORF">EYF80_053463</name>
</gene>
<evidence type="ECO:0000313" key="2">
    <source>
        <dbReference type="EMBL" id="TNN36379.1"/>
    </source>
</evidence>
<accession>A0A4Z2F5I6</accession>
<dbReference type="AlphaFoldDB" id="A0A4Z2F5I6"/>
<sequence length="368" mass="39080">MSMNNNNTPVVLAALTVNSGSPSTPSCLLPVARAGCWAGGSQYRWLWVSVFTEHTPAPTRASTSCLWMARSRFSPWAARRETEMSETTKGRRAGVRRDSHDAAGLVVVRLAAVVVVQRVEPRVGLVAEGLGPHGAEVEVEAVQEEVNFDPGPPGLRAHGGSRAQDEGGAVHGAASLVLQGKNTADMTMIVPWGQSASGTILLFLLGGSLSGGLRVTLIFGSWTTSRFCPETRMTRPPLQGNVEGKKKGLRMKTEHSLCFRWRSAPPNLTATPCGPVRLLPLVTQLISSSWMRTLNTPRLSFTAHLNPEERTTGSRDSHHAGHAPDQHADLARVAGAQPPAPDGEGGAARLGPPPGGDAAQHRVLGPQQ</sequence>
<keyword evidence="3" id="KW-1185">Reference proteome</keyword>
<reference evidence="2 3" key="1">
    <citation type="submission" date="2019-03" db="EMBL/GenBank/DDBJ databases">
        <title>First draft genome of Liparis tanakae, snailfish: a comprehensive survey of snailfish specific genes.</title>
        <authorList>
            <person name="Kim W."/>
            <person name="Song I."/>
            <person name="Jeong J.-H."/>
            <person name="Kim D."/>
            <person name="Kim S."/>
            <person name="Ryu S."/>
            <person name="Song J.Y."/>
            <person name="Lee S.K."/>
        </authorList>
    </citation>
    <scope>NUCLEOTIDE SEQUENCE [LARGE SCALE GENOMIC DNA]</scope>
    <source>
        <tissue evidence="2">Muscle</tissue>
    </source>
</reference>
<evidence type="ECO:0000313" key="3">
    <source>
        <dbReference type="Proteomes" id="UP000314294"/>
    </source>
</evidence>
<dbReference type="Proteomes" id="UP000314294">
    <property type="component" value="Unassembled WGS sequence"/>
</dbReference>
<evidence type="ECO:0000256" key="1">
    <source>
        <dbReference type="SAM" id="MobiDB-lite"/>
    </source>
</evidence>
<feature type="compositionally biased region" description="Basic and acidic residues" evidence="1">
    <location>
        <begin position="306"/>
        <end position="330"/>
    </location>
</feature>
<proteinExistence type="predicted"/>
<name>A0A4Z2F5I6_9TELE</name>
<protein>
    <submittedName>
        <fullName evidence="2">Uncharacterized protein</fullName>
    </submittedName>
</protein>
<comment type="caution">
    <text evidence="2">The sequence shown here is derived from an EMBL/GenBank/DDBJ whole genome shotgun (WGS) entry which is preliminary data.</text>
</comment>
<organism evidence="2 3">
    <name type="scientific">Liparis tanakae</name>
    <name type="common">Tanaka's snailfish</name>
    <dbReference type="NCBI Taxonomy" id="230148"/>
    <lineage>
        <taxon>Eukaryota</taxon>
        <taxon>Metazoa</taxon>
        <taxon>Chordata</taxon>
        <taxon>Craniata</taxon>
        <taxon>Vertebrata</taxon>
        <taxon>Euteleostomi</taxon>
        <taxon>Actinopterygii</taxon>
        <taxon>Neopterygii</taxon>
        <taxon>Teleostei</taxon>
        <taxon>Neoteleostei</taxon>
        <taxon>Acanthomorphata</taxon>
        <taxon>Eupercaria</taxon>
        <taxon>Perciformes</taxon>
        <taxon>Cottioidei</taxon>
        <taxon>Cottales</taxon>
        <taxon>Liparidae</taxon>
        <taxon>Liparis</taxon>
    </lineage>
</organism>
<feature type="region of interest" description="Disordered" evidence="1">
    <location>
        <begin position="301"/>
        <end position="368"/>
    </location>
</feature>